<dbReference type="AlphaFoldDB" id="A0A4R5KNN0"/>
<name>A0A4R5KNN0_9BACL</name>
<proteinExistence type="predicted"/>
<protein>
    <submittedName>
        <fullName evidence="2">DUF4180 domain-containing protein</fullName>
    </submittedName>
</protein>
<dbReference type="EMBL" id="SMRT01000008">
    <property type="protein sequence ID" value="TDF96277.1"/>
    <property type="molecule type" value="Genomic_DNA"/>
</dbReference>
<accession>A0A4R5KNN0</accession>
<dbReference type="Pfam" id="PF13788">
    <property type="entry name" value="DUF4180"/>
    <property type="match status" value="1"/>
</dbReference>
<dbReference type="InterPro" id="IPR025438">
    <property type="entry name" value="DUF4180"/>
</dbReference>
<evidence type="ECO:0000313" key="3">
    <source>
        <dbReference type="Proteomes" id="UP000295636"/>
    </source>
</evidence>
<dbReference type="Proteomes" id="UP000295636">
    <property type="component" value="Unassembled WGS sequence"/>
</dbReference>
<evidence type="ECO:0000259" key="1">
    <source>
        <dbReference type="Pfam" id="PF13788"/>
    </source>
</evidence>
<feature type="domain" description="DUF4180" evidence="1">
    <location>
        <begin position="9"/>
        <end position="118"/>
    </location>
</feature>
<dbReference type="OrthoDB" id="8595425at2"/>
<comment type="caution">
    <text evidence="2">The sequence shown here is derived from an EMBL/GenBank/DDBJ whole genome shotgun (WGS) entry which is preliminary data.</text>
</comment>
<dbReference type="RefSeq" id="WP_133230555.1">
    <property type="nucleotide sequence ID" value="NZ_SMRT01000008.1"/>
</dbReference>
<sequence length="123" mass="13979">MKIVIDQRNDSKVAIVHSEAIIINNVNDALDLMADVHYNNGCSKMILREEQLTGDFFELRTRLAGEILQKYTNYKMKLAIVGDFSGVTSKSLKDFIYECNQGDNVLFKPTEAEALDRLHRIAI</sequence>
<reference evidence="2 3" key="1">
    <citation type="submission" date="2019-03" db="EMBL/GenBank/DDBJ databases">
        <title>This is whole genome sequence of Paenibacillus sp MS74 strain.</title>
        <authorList>
            <person name="Trinh H.N."/>
        </authorList>
    </citation>
    <scope>NUCLEOTIDE SEQUENCE [LARGE SCALE GENOMIC DNA]</scope>
    <source>
        <strain evidence="2 3">MS74</strain>
    </source>
</reference>
<keyword evidence="3" id="KW-1185">Reference proteome</keyword>
<gene>
    <name evidence="2" type="ORF">E1757_17985</name>
</gene>
<evidence type="ECO:0000313" key="2">
    <source>
        <dbReference type="EMBL" id="TDF96277.1"/>
    </source>
</evidence>
<organism evidence="2 3">
    <name type="scientific">Paenibacillus piri</name>
    <dbReference type="NCBI Taxonomy" id="2547395"/>
    <lineage>
        <taxon>Bacteria</taxon>
        <taxon>Bacillati</taxon>
        <taxon>Bacillota</taxon>
        <taxon>Bacilli</taxon>
        <taxon>Bacillales</taxon>
        <taxon>Paenibacillaceae</taxon>
        <taxon>Paenibacillus</taxon>
    </lineage>
</organism>